<feature type="chain" id="PRO_5040410440" evidence="2">
    <location>
        <begin position="20"/>
        <end position="136"/>
    </location>
</feature>
<evidence type="ECO:0000256" key="1">
    <source>
        <dbReference type="SAM" id="MobiDB-lite"/>
    </source>
</evidence>
<gene>
    <name evidence="3" type="ORF">RDWZM_000024</name>
</gene>
<feature type="region of interest" description="Disordered" evidence="1">
    <location>
        <begin position="40"/>
        <end position="60"/>
    </location>
</feature>
<keyword evidence="4" id="KW-1185">Reference proteome</keyword>
<evidence type="ECO:0000313" key="3">
    <source>
        <dbReference type="EMBL" id="KAJ6221479.1"/>
    </source>
</evidence>
<reference evidence="3" key="1">
    <citation type="submission" date="2022-12" db="EMBL/GenBank/DDBJ databases">
        <title>Genome assemblies of Blomia tropicalis.</title>
        <authorList>
            <person name="Cui Y."/>
        </authorList>
    </citation>
    <scope>NUCLEOTIDE SEQUENCE</scope>
    <source>
        <tissue evidence="3">Adult mites</tissue>
    </source>
</reference>
<evidence type="ECO:0000256" key="2">
    <source>
        <dbReference type="SAM" id="SignalP"/>
    </source>
</evidence>
<dbReference type="AlphaFoldDB" id="A0A9Q0M9U2"/>
<comment type="caution">
    <text evidence="3">The sequence shown here is derived from an EMBL/GenBank/DDBJ whole genome shotgun (WGS) entry which is preliminary data.</text>
</comment>
<evidence type="ECO:0000313" key="4">
    <source>
        <dbReference type="Proteomes" id="UP001142055"/>
    </source>
</evidence>
<accession>A0A9Q0M9U2</accession>
<protein>
    <submittedName>
        <fullName evidence="3">Uncharacterized protein</fullName>
    </submittedName>
</protein>
<dbReference type="Proteomes" id="UP001142055">
    <property type="component" value="Chromosome 1"/>
</dbReference>
<sequence>MLCPFMVATYLISASFALADGSQNVRLPARFGKRAPDYIEQGSNIGTSSSGGGGGTGNSNSANLMPLINGRLEMAISNGNGRQSLSSLNVPMFNQGQAGNIPIPLRMMLLPVITDSNGNVLYRQPSSMIDKNVSWQ</sequence>
<dbReference type="EMBL" id="JAPWDV010000001">
    <property type="protein sequence ID" value="KAJ6221479.1"/>
    <property type="molecule type" value="Genomic_DNA"/>
</dbReference>
<name>A0A9Q0M9U2_BLOTA</name>
<organism evidence="3 4">
    <name type="scientific">Blomia tropicalis</name>
    <name type="common">Mite</name>
    <dbReference type="NCBI Taxonomy" id="40697"/>
    <lineage>
        <taxon>Eukaryota</taxon>
        <taxon>Metazoa</taxon>
        <taxon>Ecdysozoa</taxon>
        <taxon>Arthropoda</taxon>
        <taxon>Chelicerata</taxon>
        <taxon>Arachnida</taxon>
        <taxon>Acari</taxon>
        <taxon>Acariformes</taxon>
        <taxon>Sarcoptiformes</taxon>
        <taxon>Astigmata</taxon>
        <taxon>Glycyphagoidea</taxon>
        <taxon>Echimyopodidae</taxon>
        <taxon>Blomia</taxon>
    </lineage>
</organism>
<keyword evidence="2" id="KW-0732">Signal</keyword>
<feature type="signal peptide" evidence="2">
    <location>
        <begin position="1"/>
        <end position="19"/>
    </location>
</feature>
<proteinExistence type="predicted"/>